<keyword evidence="1" id="KW-0805">Transcription regulation</keyword>
<dbReference type="Proteomes" id="UP000251891">
    <property type="component" value="Unassembled WGS sequence"/>
</dbReference>
<keyword evidence="2 4" id="KW-0238">DNA-binding</keyword>
<gene>
    <name evidence="6" type="ORF">DPM19_04980</name>
</gene>
<keyword evidence="3" id="KW-0804">Transcription</keyword>
<evidence type="ECO:0000259" key="5">
    <source>
        <dbReference type="PROSITE" id="PS50977"/>
    </source>
</evidence>
<name>A0A365HC05_9ACTN</name>
<feature type="DNA-binding region" description="H-T-H motif" evidence="4">
    <location>
        <begin position="76"/>
        <end position="95"/>
    </location>
</feature>
<protein>
    <recommendedName>
        <fullName evidence="5">HTH tetR-type domain-containing protein</fullName>
    </recommendedName>
</protein>
<dbReference type="PRINTS" id="PR00455">
    <property type="entry name" value="HTHTETR"/>
</dbReference>
<accession>A0A365HC05</accession>
<feature type="domain" description="HTH tetR-type" evidence="5">
    <location>
        <begin position="53"/>
        <end position="113"/>
    </location>
</feature>
<keyword evidence="7" id="KW-1185">Reference proteome</keyword>
<proteinExistence type="predicted"/>
<evidence type="ECO:0000313" key="6">
    <source>
        <dbReference type="EMBL" id="RAY16569.1"/>
    </source>
</evidence>
<dbReference type="InterPro" id="IPR050109">
    <property type="entry name" value="HTH-type_TetR-like_transc_reg"/>
</dbReference>
<organism evidence="6 7">
    <name type="scientific">Actinomadura craniellae</name>
    <dbReference type="NCBI Taxonomy" id="2231787"/>
    <lineage>
        <taxon>Bacteria</taxon>
        <taxon>Bacillati</taxon>
        <taxon>Actinomycetota</taxon>
        <taxon>Actinomycetes</taxon>
        <taxon>Streptosporangiales</taxon>
        <taxon>Thermomonosporaceae</taxon>
        <taxon>Actinomadura</taxon>
    </lineage>
</organism>
<dbReference type="EMBL" id="QLYX01000002">
    <property type="protein sequence ID" value="RAY16569.1"/>
    <property type="molecule type" value="Genomic_DNA"/>
</dbReference>
<dbReference type="PROSITE" id="PS50977">
    <property type="entry name" value="HTH_TETR_2"/>
    <property type="match status" value="1"/>
</dbReference>
<dbReference type="Pfam" id="PF00440">
    <property type="entry name" value="TetR_N"/>
    <property type="match status" value="1"/>
</dbReference>
<dbReference type="InterPro" id="IPR036271">
    <property type="entry name" value="Tet_transcr_reg_TetR-rel_C_sf"/>
</dbReference>
<dbReference type="GO" id="GO:0000976">
    <property type="term" value="F:transcription cis-regulatory region binding"/>
    <property type="evidence" value="ECO:0007669"/>
    <property type="project" value="TreeGrafter"/>
</dbReference>
<dbReference type="GO" id="GO:0003700">
    <property type="term" value="F:DNA-binding transcription factor activity"/>
    <property type="evidence" value="ECO:0007669"/>
    <property type="project" value="TreeGrafter"/>
</dbReference>
<sequence length="244" mass="27366">MLTHGDQPFGRGRAPVGPERCLITMLQVPSRGRHSIRMAQRNLRDQRRELRRELGRDQVLDAAEQIFARKGFHDSSLREIAELAEFSVGSVYGLFPGKDDIYRAMFRRRGAEFLPGMRAVLASSAPPRRRLLDLADWQVDFFLRHPHFGRLVLRGGSVAPPLAEPPGDAEMVENFREAQRMQAELFRLGQQAGELRPGPPQVLARMFSGLVSAYQTAELEGTPEQMPRAEFHAVLEAAFLAPAG</sequence>
<dbReference type="SUPFAM" id="SSF46689">
    <property type="entry name" value="Homeodomain-like"/>
    <property type="match status" value="1"/>
</dbReference>
<dbReference type="Gene3D" id="1.10.10.60">
    <property type="entry name" value="Homeodomain-like"/>
    <property type="match status" value="1"/>
</dbReference>
<dbReference type="Gene3D" id="1.10.357.10">
    <property type="entry name" value="Tetracycline Repressor, domain 2"/>
    <property type="match status" value="1"/>
</dbReference>
<dbReference type="PANTHER" id="PTHR30055:SF234">
    <property type="entry name" value="HTH-TYPE TRANSCRIPTIONAL REGULATOR BETI"/>
    <property type="match status" value="1"/>
</dbReference>
<dbReference type="SUPFAM" id="SSF48498">
    <property type="entry name" value="Tetracyclin repressor-like, C-terminal domain"/>
    <property type="match status" value="1"/>
</dbReference>
<dbReference type="InterPro" id="IPR009057">
    <property type="entry name" value="Homeodomain-like_sf"/>
</dbReference>
<evidence type="ECO:0000256" key="4">
    <source>
        <dbReference type="PROSITE-ProRule" id="PRU00335"/>
    </source>
</evidence>
<dbReference type="AlphaFoldDB" id="A0A365HC05"/>
<reference evidence="6 7" key="1">
    <citation type="submission" date="2018-06" db="EMBL/GenBank/DDBJ databases">
        <title>Actinomadura craniellae sp. nov. isolated from marine sponge Craniella sp.</title>
        <authorList>
            <person name="Li L."/>
            <person name="Xu Q.H."/>
            <person name="Lin H.W."/>
            <person name="Lu Y.H."/>
        </authorList>
    </citation>
    <scope>NUCLEOTIDE SEQUENCE [LARGE SCALE GENOMIC DNA]</scope>
    <source>
        <strain evidence="6 7">LHW63021</strain>
    </source>
</reference>
<comment type="caution">
    <text evidence="6">The sequence shown here is derived from an EMBL/GenBank/DDBJ whole genome shotgun (WGS) entry which is preliminary data.</text>
</comment>
<dbReference type="InterPro" id="IPR001647">
    <property type="entry name" value="HTH_TetR"/>
</dbReference>
<dbReference type="PANTHER" id="PTHR30055">
    <property type="entry name" value="HTH-TYPE TRANSCRIPTIONAL REGULATOR RUTR"/>
    <property type="match status" value="1"/>
</dbReference>
<evidence type="ECO:0000256" key="3">
    <source>
        <dbReference type="ARBA" id="ARBA00023163"/>
    </source>
</evidence>
<evidence type="ECO:0000313" key="7">
    <source>
        <dbReference type="Proteomes" id="UP000251891"/>
    </source>
</evidence>
<evidence type="ECO:0000256" key="2">
    <source>
        <dbReference type="ARBA" id="ARBA00023125"/>
    </source>
</evidence>
<evidence type="ECO:0000256" key="1">
    <source>
        <dbReference type="ARBA" id="ARBA00023015"/>
    </source>
</evidence>